<evidence type="ECO:0000313" key="4">
    <source>
        <dbReference type="Proteomes" id="UP000009875"/>
    </source>
</evidence>
<keyword evidence="2" id="KW-0732">Signal</keyword>
<dbReference type="PROSITE" id="PS51257">
    <property type="entry name" value="PROKAR_LIPOPROTEIN"/>
    <property type="match status" value="1"/>
</dbReference>
<reference evidence="3 4" key="1">
    <citation type="submission" date="2012-09" db="EMBL/GenBank/DDBJ databases">
        <title>The Genome Sequence of Alloiococcus otitis ATCC 51267.</title>
        <authorList>
            <consortium name="The Broad Institute Genome Sequencing Platform"/>
            <person name="Earl A."/>
            <person name="Ward D."/>
            <person name="Feldgarden M."/>
            <person name="Gevers D."/>
            <person name="Huys G."/>
            <person name="Walker B."/>
            <person name="Young S.K."/>
            <person name="Zeng Q."/>
            <person name="Gargeya S."/>
            <person name="Fitzgerald M."/>
            <person name="Haas B."/>
            <person name="Abouelleil A."/>
            <person name="Alvarado L."/>
            <person name="Arachchi H.M."/>
            <person name="Berlin A.M."/>
            <person name="Chapman S.B."/>
            <person name="Goldberg J."/>
            <person name="Griggs A."/>
            <person name="Gujja S."/>
            <person name="Hansen M."/>
            <person name="Howarth C."/>
            <person name="Imamovic A."/>
            <person name="Larimer J."/>
            <person name="McCowen C."/>
            <person name="Montmayeur A."/>
            <person name="Murphy C."/>
            <person name="Neiman D."/>
            <person name="Pearson M."/>
            <person name="Priest M."/>
            <person name="Roberts A."/>
            <person name="Saif S."/>
            <person name="Shea T."/>
            <person name="Sisk P."/>
            <person name="Sykes S."/>
            <person name="Wortman J."/>
            <person name="Nusbaum C."/>
            <person name="Birren B."/>
        </authorList>
    </citation>
    <scope>NUCLEOTIDE SEQUENCE [LARGE SCALE GENOMIC DNA]</scope>
    <source>
        <strain evidence="3 4">ATCC 51267</strain>
    </source>
</reference>
<evidence type="ECO:0000256" key="2">
    <source>
        <dbReference type="SAM" id="SignalP"/>
    </source>
</evidence>
<keyword evidence="4" id="KW-1185">Reference proteome</keyword>
<gene>
    <name evidence="3" type="ORF">HMPREF9698_01141</name>
</gene>
<accession>K9E9P6</accession>
<dbReference type="Proteomes" id="UP000009875">
    <property type="component" value="Unassembled WGS sequence"/>
</dbReference>
<evidence type="ECO:0000313" key="3">
    <source>
        <dbReference type="EMBL" id="EKU93393.1"/>
    </source>
</evidence>
<sequence>MKRQLIAALSLSTLALTACGGDADSQPPEEEMTEETADEEEAEMEDEEADVEETTEVNEQIVDDENVTAELVDIDYIYDEFWEEEKYEINFDITNNTDNTITAQARDVSINDTMVDEGLLSMSQDIAGGKNATATLSIGGLGGDELPELEGNLEMTLHVFNEADFEDIGDYPVSVDLNE</sequence>
<feature type="region of interest" description="Disordered" evidence="1">
    <location>
        <begin position="18"/>
        <end position="56"/>
    </location>
</feature>
<dbReference type="STRING" id="883081.HMPREF9698_01141"/>
<feature type="chain" id="PRO_5039132945" description="DUF4352 domain-containing protein" evidence="2">
    <location>
        <begin position="21"/>
        <end position="179"/>
    </location>
</feature>
<evidence type="ECO:0008006" key="5">
    <source>
        <dbReference type="Google" id="ProtNLM"/>
    </source>
</evidence>
<dbReference type="OrthoDB" id="2453128at2"/>
<name>K9E9P6_9LACT</name>
<dbReference type="AlphaFoldDB" id="K9E9P6"/>
<proteinExistence type="predicted"/>
<feature type="signal peptide" evidence="2">
    <location>
        <begin position="1"/>
        <end position="20"/>
    </location>
</feature>
<protein>
    <recommendedName>
        <fullName evidence="5">DUF4352 domain-containing protein</fullName>
    </recommendedName>
</protein>
<dbReference type="EMBL" id="AGXA01000021">
    <property type="protein sequence ID" value="EKU93393.1"/>
    <property type="molecule type" value="Genomic_DNA"/>
</dbReference>
<organism evidence="3 4">
    <name type="scientific">Alloiococcus otitis ATCC 51267</name>
    <dbReference type="NCBI Taxonomy" id="883081"/>
    <lineage>
        <taxon>Bacteria</taxon>
        <taxon>Bacillati</taxon>
        <taxon>Bacillota</taxon>
        <taxon>Bacilli</taxon>
        <taxon>Lactobacillales</taxon>
        <taxon>Carnobacteriaceae</taxon>
        <taxon>Alloiococcus</taxon>
    </lineage>
</organism>
<comment type="caution">
    <text evidence="3">The sequence shown here is derived from an EMBL/GenBank/DDBJ whole genome shotgun (WGS) entry which is preliminary data.</text>
</comment>
<evidence type="ECO:0000256" key="1">
    <source>
        <dbReference type="SAM" id="MobiDB-lite"/>
    </source>
</evidence>
<dbReference type="HOGENOM" id="CLU_1500498_0_0_9"/>
<dbReference type="eggNOG" id="ENOG5032VKZ">
    <property type="taxonomic scope" value="Bacteria"/>
</dbReference>
<feature type="compositionally biased region" description="Acidic residues" evidence="1">
    <location>
        <begin position="27"/>
        <end position="56"/>
    </location>
</feature>
<dbReference type="RefSeq" id="WP_003778267.1">
    <property type="nucleotide sequence ID" value="NZ_JH992959.1"/>
</dbReference>